<accession>A0A8K0G8V6</accession>
<reference evidence="4" key="1">
    <citation type="submission" date="2019-08" db="EMBL/GenBank/DDBJ databases">
        <title>The genome of the North American firefly Photinus pyralis.</title>
        <authorList>
            <consortium name="Photinus pyralis genome working group"/>
            <person name="Fallon T.R."/>
            <person name="Sander Lower S.E."/>
            <person name="Weng J.-K."/>
        </authorList>
    </citation>
    <scope>NUCLEOTIDE SEQUENCE</scope>
    <source>
        <strain evidence="4">TRF0915ILg1</strain>
        <tissue evidence="4">Whole body</tissue>
    </source>
</reference>
<evidence type="ECO:0000313" key="4">
    <source>
        <dbReference type="EMBL" id="KAF2890474.1"/>
    </source>
</evidence>
<name>A0A8K0G8V6_IGNLU</name>
<dbReference type="InterPro" id="IPR000863">
    <property type="entry name" value="Sulfotransferase_dom"/>
</dbReference>
<dbReference type="Gene3D" id="3.40.50.300">
    <property type="entry name" value="P-loop containing nucleotide triphosphate hydrolases"/>
    <property type="match status" value="1"/>
</dbReference>
<dbReference type="Proteomes" id="UP000801492">
    <property type="component" value="Unassembled WGS sequence"/>
</dbReference>
<dbReference type="GO" id="GO:0008146">
    <property type="term" value="F:sulfotransferase activity"/>
    <property type="evidence" value="ECO:0007669"/>
    <property type="project" value="InterPro"/>
</dbReference>
<dbReference type="EMBL" id="VTPC01051801">
    <property type="protein sequence ID" value="KAF2890474.1"/>
    <property type="molecule type" value="Genomic_DNA"/>
</dbReference>
<comment type="caution">
    <text evidence="4">The sequence shown here is derived from an EMBL/GenBank/DDBJ whole genome shotgun (WGS) entry which is preliminary data.</text>
</comment>
<protein>
    <recommendedName>
        <fullName evidence="3">Sulfotransferase domain-containing protein</fullName>
    </recommendedName>
</protein>
<comment type="similarity">
    <text evidence="1">Belongs to the sulfotransferase 1 family.</text>
</comment>
<evidence type="ECO:0000256" key="2">
    <source>
        <dbReference type="ARBA" id="ARBA00022679"/>
    </source>
</evidence>
<proteinExistence type="inferred from homology"/>
<dbReference type="SUPFAM" id="SSF52540">
    <property type="entry name" value="P-loop containing nucleoside triphosphate hydrolases"/>
    <property type="match status" value="1"/>
</dbReference>
<dbReference type="Pfam" id="PF00685">
    <property type="entry name" value="Sulfotransfer_1"/>
    <property type="match status" value="1"/>
</dbReference>
<feature type="non-terminal residue" evidence="4">
    <location>
        <position position="1"/>
    </location>
</feature>
<sequence length="103" mass="11966">MDYLNVEPITADDEIGRIIHEKILNDLLCTSLVLLGEDRTCMPESFLNYAKRIKNFEVKDDDVWVVSYPKAGTTWTQEMVWMIANNVDLKTGEKSLHDRFPFL</sequence>
<keyword evidence="5" id="KW-1185">Reference proteome</keyword>
<evidence type="ECO:0000259" key="3">
    <source>
        <dbReference type="Pfam" id="PF00685"/>
    </source>
</evidence>
<dbReference type="PANTHER" id="PTHR11783">
    <property type="entry name" value="SULFOTRANSFERASE SULT"/>
    <property type="match status" value="1"/>
</dbReference>
<evidence type="ECO:0000313" key="5">
    <source>
        <dbReference type="Proteomes" id="UP000801492"/>
    </source>
</evidence>
<organism evidence="4 5">
    <name type="scientific">Ignelater luminosus</name>
    <name type="common">Cucubano</name>
    <name type="synonym">Pyrophorus luminosus</name>
    <dbReference type="NCBI Taxonomy" id="2038154"/>
    <lineage>
        <taxon>Eukaryota</taxon>
        <taxon>Metazoa</taxon>
        <taxon>Ecdysozoa</taxon>
        <taxon>Arthropoda</taxon>
        <taxon>Hexapoda</taxon>
        <taxon>Insecta</taxon>
        <taxon>Pterygota</taxon>
        <taxon>Neoptera</taxon>
        <taxon>Endopterygota</taxon>
        <taxon>Coleoptera</taxon>
        <taxon>Polyphaga</taxon>
        <taxon>Elateriformia</taxon>
        <taxon>Elateroidea</taxon>
        <taxon>Elateridae</taxon>
        <taxon>Agrypninae</taxon>
        <taxon>Pyrophorini</taxon>
        <taxon>Ignelater</taxon>
    </lineage>
</organism>
<dbReference type="InterPro" id="IPR027417">
    <property type="entry name" value="P-loop_NTPase"/>
</dbReference>
<keyword evidence="2" id="KW-0808">Transferase</keyword>
<dbReference type="AlphaFoldDB" id="A0A8K0G8V6"/>
<dbReference type="OrthoDB" id="6770499at2759"/>
<gene>
    <name evidence="4" type="ORF">ILUMI_15699</name>
</gene>
<feature type="domain" description="Sulfotransferase" evidence="3">
    <location>
        <begin position="60"/>
        <end position="103"/>
    </location>
</feature>
<evidence type="ECO:0000256" key="1">
    <source>
        <dbReference type="ARBA" id="ARBA00005771"/>
    </source>
</evidence>